<reference evidence="3" key="2">
    <citation type="submission" date="2021-01" db="EMBL/GenBank/DDBJ databases">
        <authorList>
            <person name="Schikora-Tamarit M.A."/>
        </authorList>
    </citation>
    <scope>NUCLEOTIDE SEQUENCE</scope>
    <source>
        <strain evidence="3">CBS6075</strain>
    </source>
</reference>
<keyword evidence="2" id="KW-0812">Transmembrane</keyword>
<dbReference type="Proteomes" id="UP000769157">
    <property type="component" value="Unassembled WGS sequence"/>
</dbReference>
<evidence type="ECO:0000313" key="4">
    <source>
        <dbReference type="Proteomes" id="UP000769157"/>
    </source>
</evidence>
<dbReference type="RefSeq" id="XP_046061932.1">
    <property type="nucleotide sequence ID" value="XM_046204401.1"/>
</dbReference>
<feature type="transmembrane region" description="Helical" evidence="2">
    <location>
        <begin position="346"/>
        <end position="367"/>
    </location>
</feature>
<evidence type="ECO:0000256" key="1">
    <source>
        <dbReference type="SAM" id="MobiDB-lite"/>
    </source>
</evidence>
<accession>A0A9P8T5N9</accession>
<name>A0A9P8T5N9_9ASCO</name>
<feature type="compositionally biased region" description="Polar residues" evidence="1">
    <location>
        <begin position="295"/>
        <end position="314"/>
    </location>
</feature>
<dbReference type="EMBL" id="JAEUBE010000199">
    <property type="protein sequence ID" value="KAH3666976.1"/>
    <property type="molecule type" value="Genomic_DNA"/>
</dbReference>
<evidence type="ECO:0000313" key="3">
    <source>
        <dbReference type="EMBL" id="KAH3666976.1"/>
    </source>
</evidence>
<proteinExistence type="predicted"/>
<dbReference type="AlphaFoldDB" id="A0A9P8T5N9"/>
<feature type="region of interest" description="Disordered" evidence="1">
    <location>
        <begin position="290"/>
        <end position="314"/>
    </location>
</feature>
<keyword evidence="4" id="KW-1185">Reference proteome</keyword>
<gene>
    <name evidence="3" type="ORF">OGAPHI_003426</name>
</gene>
<evidence type="ECO:0000256" key="2">
    <source>
        <dbReference type="SAM" id="Phobius"/>
    </source>
</evidence>
<reference evidence="3" key="1">
    <citation type="journal article" date="2021" name="Open Biol.">
        <title>Shared evolutionary footprints suggest mitochondrial oxidative damage underlies multiple complex I losses in fungi.</title>
        <authorList>
            <person name="Schikora-Tamarit M.A."/>
            <person name="Marcet-Houben M."/>
            <person name="Nosek J."/>
            <person name="Gabaldon T."/>
        </authorList>
    </citation>
    <scope>NUCLEOTIDE SEQUENCE</scope>
    <source>
        <strain evidence="3">CBS6075</strain>
    </source>
</reference>
<organism evidence="3 4">
    <name type="scientific">Ogataea philodendri</name>
    <dbReference type="NCBI Taxonomy" id="1378263"/>
    <lineage>
        <taxon>Eukaryota</taxon>
        <taxon>Fungi</taxon>
        <taxon>Dikarya</taxon>
        <taxon>Ascomycota</taxon>
        <taxon>Saccharomycotina</taxon>
        <taxon>Pichiomycetes</taxon>
        <taxon>Pichiales</taxon>
        <taxon>Pichiaceae</taxon>
        <taxon>Ogataea</taxon>
    </lineage>
</organism>
<protein>
    <submittedName>
        <fullName evidence="3">Uncharacterized protein</fullName>
    </submittedName>
</protein>
<keyword evidence="2" id="KW-1133">Transmembrane helix</keyword>
<keyword evidence="2" id="KW-0472">Membrane</keyword>
<sequence>MSSKGDSAWTSGDACCFGASGMSLISSSSLKRGSQVDESSRGSNIGVSWSIGSFTNRESFQRLNNPSFDGRNKNFNVFDDDNLISADPFSDQIGPQFKFPQSNEFELQDLFFTTCKALKNDLKNISKQTYQLQTDQQAFDLGNTQSDSFNTGYKFIDSQLDQLDQRIRELKNGYKLDEPNKKVALRVLIDYYKMVLSNLQNVLKSHQDNLYSDISDTLTSGLSLSAPEVQNYSKKLDLDFIQRLEASHPSADKSIFEKLVHYVNEIDNIKNSIAKVSSLNVATTYSAGHERDSSLSKSRTAQNSLDTRKSLPTSSLNSDRYGDFYDEETWEMPRAKTRNQLLKRNAYVLCVVAVAFAILVAVIYEVAKRKSSSPEKTTVKYIKSVNDQLKSLLDS</sequence>
<dbReference type="GeneID" id="70235393"/>
<comment type="caution">
    <text evidence="3">The sequence shown here is derived from an EMBL/GenBank/DDBJ whole genome shotgun (WGS) entry which is preliminary data.</text>
</comment>